<dbReference type="InterPro" id="IPR012337">
    <property type="entry name" value="RNaseH-like_sf"/>
</dbReference>
<keyword evidence="1" id="KW-0233">DNA recombination</keyword>
<dbReference type="Proteomes" id="UP000242715">
    <property type="component" value="Unassembled WGS sequence"/>
</dbReference>
<dbReference type="Pfam" id="PF17921">
    <property type="entry name" value="Integrase_H2C2"/>
    <property type="match status" value="1"/>
</dbReference>
<dbReference type="InterPro" id="IPR002156">
    <property type="entry name" value="RNaseH_domain"/>
</dbReference>
<dbReference type="PANTHER" id="PTHR48475:SF2">
    <property type="entry name" value="RIBONUCLEASE H"/>
    <property type="match status" value="1"/>
</dbReference>
<evidence type="ECO:0000259" key="4">
    <source>
        <dbReference type="PROSITE" id="PS50994"/>
    </source>
</evidence>
<dbReference type="InterPro" id="IPR021109">
    <property type="entry name" value="Peptidase_aspartic_dom_sf"/>
</dbReference>
<evidence type="ECO:0000313" key="6">
    <source>
        <dbReference type="Proteomes" id="UP000242715"/>
    </source>
</evidence>
<dbReference type="Gene3D" id="3.10.10.10">
    <property type="entry name" value="HIV Type 1 Reverse Transcriptase, subunit A, domain 1"/>
    <property type="match status" value="1"/>
</dbReference>
<evidence type="ECO:0000256" key="1">
    <source>
        <dbReference type="ARBA" id="ARBA00023172"/>
    </source>
</evidence>
<feature type="region of interest" description="Disordered" evidence="2">
    <location>
        <begin position="43"/>
        <end position="76"/>
    </location>
</feature>
<sequence length="1153" mass="130367">MRRFPLSTTDVRGADTFPSHNRLPNLEMVVTTIFPLLSRDAKEKDLKSNNSKGQNSQSQRNWQNNDTHKQGYRAKPYYPPNVGGGMGYPQHRRPAPLPPPRMNNTIMDQDTEAWCAYQRCKGHDTERKFLEDAAKGQVALPKQIPYQPKGEVDGGSKGEKHRVAVNTISEGFAGGGESSSARKCYVRRSRFEICSVGNSTFPHTLEISFNPEDGRDVIPHDDDPLVIQVHILNCDVKRVLIDSGSSADILYWDAYKAMRLSNEQLNPYFGMLVGFAGEQVDVMGHITLYTTFGEEENAKTIKVRYLVVKTPFTSYNIIIGRPAFNILGVVMSTLYLSIKYPLNSDLNKVCPKDLYPLPNIDRLIHGASGYKTLSFMDAYSGYNQIKIHPMDAQHTTFMSNTCNYFYNVMPFGLKNAGATYQRLMDRVFVEQIGKNLEVYIDDMVVKTEKEGEHDKDLDDILKSVRKYNMRLNPAKCSFGIQAGKFLGFSLTHRGIEANPDKCQAIINMRSPTSVKEVQQLIGRITALSRFLSCSGEKACHFFATLRKSERFTWSPQCEETFQKLMNVERGGNEISEDWKAMFSGDLAGRMVAWSVELSEFDITYIPRGAIRSQALVDFVLELIDPPSENEAQPWTLSVDGSSNLRGSGAGVVLEGPEGVLIEQSLRFAFKASNNQAEYEALIAGMKLAKEMEVQELKVQSDSQLVANQVAGEFQAKDPQLAKYLEKLKAMSKHFTMFDLAYVPREQNARADLLAKLASTKKPGNHRTIIQETLKSPSINEEELYKRGFSAPMLLCVSNTEACRILKEIHEGSCGSHIGSRSLAGKVMRAGFYWPNLHDDATRHVRTCDKCQRYSNLHHTPGELLKSVLSPWPFYMWGVDILGPFPTSSAQAKWIIVAVDYFTKWVEAEPVSCISTDQIIKFYWKKIICRFGLPKYIVSDNGTQLANEKVVEYCRGKGIQNTFISVEYPQANGQAESANKVILRALKRRISSKQESWVEHLPAILWSYHTTPQSSTGEPPFTMVYGADAMILVEIQPSTWRRDTLTLQKNNAALEESLDLLPKLREKAHFREFHTKQRVARKYNTRVIPRKIKEGDLVLKRPMGRDKGGKMAANWEGPFRIHEAFEGGAYKLETMEGEIMPRTWNIANVRFYYS</sequence>
<keyword evidence="6" id="KW-1185">Reference proteome</keyword>
<gene>
    <name evidence="5" type="ORF">TSUD_290020</name>
</gene>
<evidence type="ECO:0000313" key="5">
    <source>
        <dbReference type="EMBL" id="GAU39436.1"/>
    </source>
</evidence>
<dbReference type="InterPro" id="IPR001584">
    <property type="entry name" value="Integrase_cat-core"/>
</dbReference>
<feature type="domain" description="Integrase catalytic" evidence="4">
    <location>
        <begin position="868"/>
        <end position="1027"/>
    </location>
</feature>
<reference evidence="6" key="1">
    <citation type="journal article" date="2017" name="Front. Plant Sci.">
        <title>Climate Clever Clovers: New Paradigm to Reduce the Environmental Footprint of Ruminants by Breeding Low Methanogenic Forages Utilizing Haplotype Variation.</title>
        <authorList>
            <person name="Kaur P."/>
            <person name="Appels R."/>
            <person name="Bayer P.E."/>
            <person name="Keeble-Gagnere G."/>
            <person name="Wang J."/>
            <person name="Hirakawa H."/>
            <person name="Shirasawa K."/>
            <person name="Vercoe P."/>
            <person name="Stefanova K."/>
            <person name="Durmic Z."/>
            <person name="Nichols P."/>
            <person name="Revell C."/>
            <person name="Isobe S.N."/>
            <person name="Edwards D."/>
            <person name="Erskine W."/>
        </authorList>
    </citation>
    <scope>NUCLEOTIDE SEQUENCE [LARGE SCALE GENOMIC DNA]</scope>
    <source>
        <strain evidence="6">cv. Daliak</strain>
    </source>
</reference>
<dbReference type="Pfam" id="PF00078">
    <property type="entry name" value="RVT_1"/>
    <property type="match status" value="1"/>
</dbReference>
<dbReference type="OrthoDB" id="1738821at2759"/>
<dbReference type="InterPro" id="IPR036397">
    <property type="entry name" value="RNaseH_sf"/>
</dbReference>
<dbReference type="SUPFAM" id="SSF56672">
    <property type="entry name" value="DNA/RNA polymerases"/>
    <property type="match status" value="1"/>
</dbReference>
<name>A0A2Z6N6L0_TRISU</name>
<dbReference type="CDD" id="cd09279">
    <property type="entry name" value="RNase_HI_like"/>
    <property type="match status" value="1"/>
</dbReference>
<organism evidence="5 6">
    <name type="scientific">Trifolium subterraneum</name>
    <name type="common">Subterranean clover</name>
    <dbReference type="NCBI Taxonomy" id="3900"/>
    <lineage>
        <taxon>Eukaryota</taxon>
        <taxon>Viridiplantae</taxon>
        <taxon>Streptophyta</taxon>
        <taxon>Embryophyta</taxon>
        <taxon>Tracheophyta</taxon>
        <taxon>Spermatophyta</taxon>
        <taxon>Magnoliopsida</taxon>
        <taxon>eudicotyledons</taxon>
        <taxon>Gunneridae</taxon>
        <taxon>Pentapetalae</taxon>
        <taxon>rosids</taxon>
        <taxon>fabids</taxon>
        <taxon>Fabales</taxon>
        <taxon>Fabaceae</taxon>
        <taxon>Papilionoideae</taxon>
        <taxon>50 kb inversion clade</taxon>
        <taxon>NPAAA clade</taxon>
        <taxon>Hologalegina</taxon>
        <taxon>IRL clade</taxon>
        <taxon>Trifolieae</taxon>
        <taxon>Trifolium</taxon>
    </lineage>
</organism>
<dbReference type="Gene3D" id="1.10.340.70">
    <property type="match status" value="1"/>
</dbReference>
<dbReference type="Pfam" id="PF13456">
    <property type="entry name" value="RVT_3"/>
    <property type="match status" value="1"/>
</dbReference>
<dbReference type="AlphaFoldDB" id="A0A2Z6N6L0"/>
<dbReference type="GO" id="GO:0015074">
    <property type="term" value="P:DNA integration"/>
    <property type="evidence" value="ECO:0007669"/>
    <property type="project" value="InterPro"/>
</dbReference>
<dbReference type="Gene3D" id="3.30.70.270">
    <property type="match status" value="2"/>
</dbReference>
<accession>A0A2Z6N6L0</accession>
<dbReference type="GO" id="GO:0006310">
    <property type="term" value="P:DNA recombination"/>
    <property type="evidence" value="ECO:0007669"/>
    <property type="project" value="UniProtKB-KW"/>
</dbReference>
<dbReference type="InterPro" id="IPR043128">
    <property type="entry name" value="Rev_trsase/Diguanyl_cyclase"/>
</dbReference>
<dbReference type="CDD" id="cd01647">
    <property type="entry name" value="RT_LTR"/>
    <property type="match status" value="1"/>
</dbReference>
<dbReference type="Gene3D" id="3.30.420.10">
    <property type="entry name" value="Ribonuclease H-like superfamily/Ribonuclease H"/>
    <property type="match status" value="2"/>
</dbReference>
<feature type="domain" description="RNase H type-1" evidence="3">
    <location>
        <begin position="630"/>
        <end position="759"/>
    </location>
</feature>
<dbReference type="EMBL" id="DF973762">
    <property type="protein sequence ID" value="GAU39436.1"/>
    <property type="molecule type" value="Genomic_DNA"/>
</dbReference>
<evidence type="ECO:0000259" key="3">
    <source>
        <dbReference type="PROSITE" id="PS50879"/>
    </source>
</evidence>
<dbReference type="Gene3D" id="2.40.70.10">
    <property type="entry name" value="Acid Proteases"/>
    <property type="match status" value="1"/>
</dbReference>
<dbReference type="InterPro" id="IPR043502">
    <property type="entry name" value="DNA/RNA_pol_sf"/>
</dbReference>
<dbReference type="Pfam" id="PF00665">
    <property type="entry name" value="rve"/>
    <property type="match status" value="1"/>
</dbReference>
<dbReference type="PROSITE" id="PS50994">
    <property type="entry name" value="INTEGRASE"/>
    <property type="match status" value="1"/>
</dbReference>
<feature type="compositionally biased region" description="Polar residues" evidence="2">
    <location>
        <begin position="1"/>
        <end position="10"/>
    </location>
</feature>
<dbReference type="InterPro" id="IPR000477">
    <property type="entry name" value="RT_dom"/>
</dbReference>
<feature type="compositionally biased region" description="Low complexity" evidence="2">
    <location>
        <begin position="48"/>
        <end position="65"/>
    </location>
</feature>
<feature type="region of interest" description="Disordered" evidence="2">
    <location>
        <begin position="1"/>
        <end position="21"/>
    </location>
</feature>
<dbReference type="PANTHER" id="PTHR48475">
    <property type="entry name" value="RIBONUCLEASE H"/>
    <property type="match status" value="1"/>
</dbReference>
<proteinExistence type="predicted"/>
<dbReference type="InterPro" id="IPR041588">
    <property type="entry name" value="Integrase_H2C2"/>
</dbReference>
<dbReference type="PROSITE" id="PS50879">
    <property type="entry name" value="RNASE_H_1"/>
    <property type="match status" value="1"/>
</dbReference>
<dbReference type="SUPFAM" id="SSF53098">
    <property type="entry name" value="Ribonuclease H-like"/>
    <property type="match status" value="1"/>
</dbReference>
<evidence type="ECO:0000256" key="2">
    <source>
        <dbReference type="SAM" id="MobiDB-lite"/>
    </source>
</evidence>
<dbReference type="GO" id="GO:0004523">
    <property type="term" value="F:RNA-DNA hybrid ribonuclease activity"/>
    <property type="evidence" value="ECO:0007669"/>
    <property type="project" value="InterPro"/>
</dbReference>
<dbReference type="GO" id="GO:0003676">
    <property type="term" value="F:nucleic acid binding"/>
    <property type="evidence" value="ECO:0007669"/>
    <property type="project" value="InterPro"/>
</dbReference>
<protein>
    <submittedName>
        <fullName evidence="5">Uncharacterized protein</fullName>
    </submittedName>
</protein>